<gene>
    <name evidence="3" type="ORF">POM88_013426</name>
</gene>
<evidence type="ECO:0000313" key="3">
    <source>
        <dbReference type="EMBL" id="KAK1394370.1"/>
    </source>
</evidence>
<feature type="compositionally biased region" description="Pro residues" evidence="1">
    <location>
        <begin position="378"/>
        <end position="388"/>
    </location>
</feature>
<reference evidence="3" key="1">
    <citation type="submission" date="2023-02" db="EMBL/GenBank/DDBJ databases">
        <title>Genome of toxic invasive species Heracleum sosnowskyi carries increased number of genes despite the absence of recent whole-genome duplications.</title>
        <authorList>
            <person name="Schelkunov M."/>
            <person name="Shtratnikova V."/>
            <person name="Makarenko M."/>
            <person name="Klepikova A."/>
            <person name="Omelchenko D."/>
            <person name="Novikova G."/>
            <person name="Obukhova E."/>
            <person name="Bogdanov V."/>
            <person name="Penin A."/>
            <person name="Logacheva M."/>
        </authorList>
    </citation>
    <scope>NUCLEOTIDE SEQUENCE</scope>
    <source>
        <strain evidence="3">Hsosn_3</strain>
        <tissue evidence="3">Leaf</tissue>
    </source>
</reference>
<dbReference type="AlphaFoldDB" id="A0AAD8IYJ1"/>
<dbReference type="InterPro" id="IPR046796">
    <property type="entry name" value="Transposase_32_dom"/>
</dbReference>
<feature type="domain" description="Putative plant transposon protein" evidence="2">
    <location>
        <begin position="72"/>
        <end position="253"/>
    </location>
</feature>
<name>A0AAD8IYJ1_9APIA</name>
<comment type="caution">
    <text evidence="3">The sequence shown here is derived from an EMBL/GenBank/DDBJ whole genome shotgun (WGS) entry which is preliminary data.</text>
</comment>
<proteinExistence type="predicted"/>
<evidence type="ECO:0000259" key="2">
    <source>
        <dbReference type="Pfam" id="PF20167"/>
    </source>
</evidence>
<sequence length="398" mass="42933">MAPPKRGRYAGSSSTRRTSSSDDSSAGFGGDKFSSPEASVEYARLLSKAVAKERGFIPTHRDGNLVAMITTKGWEGICEAPEPVPLGIVREFYANAKAEKNGYSVVRGFTVDYTPAAISRVLRLPRMTQGEEDWALKTRADVDLENIVGVLCVPGTTWKYKSGTTEPVTFPASAMNRYAKAWNLFVCANIMPSSHAHDVTVERAIVLWGILNGKYVDLGVLLNRSIVRFLRGATTAVIHHAAVVTKLCTAVGVRWSEEEQLPLPSAPIDHAAIQRLEDWDGGSTDPSGLGFGNVDNDGMDARTREAARAGLQGASGIQQEADRAGFGGVQYRRLTRRIDAMHDINRHFATDLTQALGTAFRATGVDVVWPDFGVGSVYPPPDTPPETPPVDGGDDSDS</sequence>
<keyword evidence="4" id="KW-1185">Reference proteome</keyword>
<reference evidence="3" key="2">
    <citation type="submission" date="2023-05" db="EMBL/GenBank/DDBJ databases">
        <authorList>
            <person name="Schelkunov M.I."/>
        </authorList>
    </citation>
    <scope>NUCLEOTIDE SEQUENCE</scope>
    <source>
        <strain evidence="3">Hsosn_3</strain>
        <tissue evidence="3">Leaf</tissue>
    </source>
</reference>
<feature type="compositionally biased region" description="Low complexity" evidence="1">
    <location>
        <begin position="10"/>
        <end position="35"/>
    </location>
</feature>
<organism evidence="3 4">
    <name type="scientific">Heracleum sosnowskyi</name>
    <dbReference type="NCBI Taxonomy" id="360622"/>
    <lineage>
        <taxon>Eukaryota</taxon>
        <taxon>Viridiplantae</taxon>
        <taxon>Streptophyta</taxon>
        <taxon>Embryophyta</taxon>
        <taxon>Tracheophyta</taxon>
        <taxon>Spermatophyta</taxon>
        <taxon>Magnoliopsida</taxon>
        <taxon>eudicotyledons</taxon>
        <taxon>Gunneridae</taxon>
        <taxon>Pentapetalae</taxon>
        <taxon>asterids</taxon>
        <taxon>campanulids</taxon>
        <taxon>Apiales</taxon>
        <taxon>Apiaceae</taxon>
        <taxon>Apioideae</taxon>
        <taxon>apioid superclade</taxon>
        <taxon>Tordylieae</taxon>
        <taxon>Tordyliinae</taxon>
        <taxon>Heracleum</taxon>
    </lineage>
</organism>
<evidence type="ECO:0000256" key="1">
    <source>
        <dbReference type="SAM" id="MobiDB-lite"/>
    </source>
</evidence>
<accession>A0AAD8IYJ1</accession>
<dbReference type="EMBL" id="JAUIZM010000003">
    <property type="protein sequence ID" value="KAK1394370.1"/>
    <property type="molecule type" value="Genomic_DNA"/>
</dbReference>
<feature type="region of interest" description="Disordered" evidence="1">
    <location>
        <begin position="376"/>
        <end position="398"/>
    </location>
</feature>
<feature type="region of interest" description="Disordered" evidence="1">
    <location>
        <begin position="1"/>
        <end position="35"/>
    </location>
</feature>
<protein>
    <recommendedName>
        <fullName evidence="2">Putative plant transposon protein domain-containing protein</fullName>
    </recommendedName>
</protein>
<dbReference type="Pfam" id="PF20167">
    <property type="entry name" value="Transposase_32"/>
    <property type="match status" value="1"/>
</dbReference>
<evidence type="ECO:0000313" key="4">
    <source>
        <dbReference type="Proteomes" id="UP001237642"/>
    </source>
</evidence>
<dbReference type="Proteomes" id="UP001237642">
    <property type="component" value="Unassembled WGS sequence"/>
</dbReference>